<organism evidence="1">
    <name type="scientific">marine metagenome</name>
    <dbReference type="NCBI Taxonomy" id="408172"/>
    <lineage>
        <taxon>unclassified sequences</taxon>
        <taxon>metagenomes</taxon>
        <taxon>ecological metagenomes</taxon>
    </lineage>
</organism>
<evidence type="ECO:0000313" key="1">
    <source>
        <dbReference type="EMBL" id="SVA94203.1"/>
    </source>
</evidence>
<reference evidence="1" key="1">
    <citation type="submission" date="2018-05" db="EMBL/GenBank/DDBJ databases">
        <authorList>
            <person name="Lanie J.A."/>
            <person name="Ng W.-L."/>
            <person name="Kazmierczak K.M."/>
            <person name="Andrzejewski T.M."/>
            <person name="Davidsen T.M."/>
            <person name="Wayne K.J."/>
            <person name="Tettelin H."/>
            <person name="Glass J.I."/>
            <person name="Rusch D."/>
            <person name="Podicherti R."/>
            <person name="Tsui H.-C.T."/>
            <person name="Winkler M.E."/>
        </authorList>
    </citation>
    <scope>NUCLEOTIDE SEQUENCE</scope>
</reference>
<accession>A0A381ZZR6</accession>
<gene>
    <name evidence="1" type="ORF">METZ01_LOCUS147057</name>
</gene>
<dbReference type="EMBL" id="UINC01023141">
    <property type="protein sequence ID" value="SVA94203.1"/>
    <property type="molecule type" value="Genomic_DNA"/>
</dbReference>
<protein>
    <submittedName>
        <fullName evidence="1">Uncharacterized protein</fullName>
    </submittedName>
</protein>
<sequence length="70" mass="7936">MEQGNIYSSRILDEVLKNLVYGRSRLEYLLAQFVEDVDSAIDQYGVTVEMQWSLGAKLQRLVQEGGDLIA</sequence>
<name>A0A381ZZR6_9ZZZZ</name>
<dbReference type="AlphaFoldDB" id="A0A381ZZR6"/>
<proteinExistence type="predicted"/>